<reference evidence="3 4" key="1">
    <citation type="submission" date="2016-11" db="EMBL/GenBank/DDBJ databases">
        <authorList>
            <person name="Jaros S."/>
            <person name="Januszkiewicz K."/>
            <person name="Wedrychowicz H."/>
        </authorList>
    </citation>
    <scope>NUCLEOTIDE SEQUENCE [LARGE SCALE GENOMIC DNA]</scope>
    <source>
        <strain evidence="3 4">DSM 24574</strain>
    </source>
</reference>
<evidence type="ECO:0000313" key="4">
    <source>
        <dbReference type="Proteomes" id="UP000184212"/>
    </source>
</evidence>
<keyword evidence="1" id="KW-0472">Membrane</keyword>
<dbReference type="AlphaFoldDB" id="A0A1M5WTW9"/>
<keyword evidence="1" id="KW-0812">Transmembrane</keyword>
<protein>
    <submittedName>
        <fullName evidence="3">Glycerophosphoryl diester phosphodiesterase family protein</fullName>
    </submittedName>
</protein>
<dbReference type="PANTHER" id="PTHR46320">
    <property type="entry name" value="GLYCEROPHOSPHODIESTER PHOSPHODIESTERASE 1"/>
    <property type="match status" value="1"/>
</dbReference>
<dbReference type="OrthoDB" id="384721at2"/>
<evidence type="ECO:0000313" key="3">
    <source>
        <dbReference type="EMBL" id="SHH91027.1"/>
    </source>
</evidence>
<keyword evidence="4" id="KW-1185">Reference proteome</keyword>
<evidence type="ECO:0000256" key="1">
    <source>
        <dbReference type="SAM" id="Phobius"/>
    </source>
</evidence>
<dbReference type="GO" id="GO:0070291">
    <property type="term" value="P:N-acylethanolamine metabolic process"/>
    <property type="evidence" value="ECO:0007669"/>
    <property type="project" value="TreeGrafter"/>
</dbReference>
<dbReference type="PROSITE" id="PS51704">
    <property type="entry name" value="GP_PDE"/>
    <property type="match status" value="1"/>
</dbReference>
<dbReference type="CDD" id="cd08566">
    <property type="entry name" value="GDPD_AtGDE_like"/>
    <property type="match status" value="1"/>
</dbReference>
<organism evidence="3 4">
    <name type="scientific">Chryseolinea serpens</name>
    <dbReference type="NCBI Taxonomy" id="947013"/>
    <lineage>
        <taxon>Bacteria</taxon>
        <taxon>Pseudomonadati</taxon>
        <taxon>Bacteroidota</taxon>
        <taxon>Cytophagia</taxon>
        <taxon>Cytophagales</taxon>
        <taxon>Fulvivirgaceae</taxon>
        <taxon>Chryseolinea</taxon>
    </lineage>
</organism>
<dbReference type="Pfam" id="PF03009">
    <property type="entry name" value="GDPD"/>
    <property type="match status" value="1"/>
</dbReference>
<dbReference type="EMBL" id="FQWQ01000005">
    <property type="protein sequence ID" value="SHH91027.1"/>
    <property type="molecule type" value="Genomic_DNA"/>
</dbReference>
<dbReference type="Proteomes" id="UP000184212">
    <property type="component" value="Unassembled WGS sequence"/>
</dbReference>
<feature type="transmembrane region" description="Helical" evidence="1">
    <location>
        <begin position="6"/>
        <end position="28"/>
    </location>
</feature>
<dbReference type="GO" id="GO:0006644">
    <property type="term" value="P:phospholipid metabolic process"/>
    <property type="evidence" value="ECO:0007669"/>
    <property type="project" value="TreeGrafter"/>
</dbReference>
<keyword evidence="1" id="KW-1133">Transmembrane helix</keyword>
<dbReference type="STRING" id="947013.SAMN04488109_6021"/>
<gene>
    <name evidence="3" type="ORF">SAMN04488109_6021</name>
</gene>
<dbReference type="GO" id="GO:0005886">
    <property type="term" value="C:plasma membrane"/>
    <property type="evidence" value="ECO:0007669"/>
    <property type="project" value="TreeGrafter"/>
</dbReference>
<dbReference type="GO" id="GO:0008889">
    <property type="term" value="F:glycerophosphodiester phosphodiesterase activity"/>
    <property type="evidence" value="ECO:0007669"/>
    <property type="project" value="TreeGrafter"/>
</dbReference>
<dbReference type="SUPFAM" id="SSF51695">
    <property type="entry name" value="PLC-like phosphodiesterases"/>
    <property type="match status" value="1"/>
</dbReference>
<dbReference type="Gene3D" id="3.20.20.190">
    <property type="entry name" value="Phosphatidylinositol (PI) phosphodiesterase"/>
    <property type="match status" value="1"/>
</dbReference>
<feature type="domain" description="GP-PDE" evidence="2">
    <location>
        <begin position="35"/>
        <end position="273"/>
    </location>
</feature>
<proteinExistence type="predicted"/>
<dbReference type="GO" id="GO:0006580">
    <property type="term" value="P:ethanolamine metabolic process"/>
    <property type="evidence" value="ECO:0007669"/>
    <property type="project" value="TreeGrafter"/>
</dbReference>
<dbReference type="InterPro" id="IPR030395">
    <property type="entry name" value="GP_PDE_dom"/>
</dbReference>
<dbReference type="PANTHER" id="PTHR46320:SF1">
    <property type="entry name" value="GLYCEROPHOSPHODIESTER PHOSPHODIESTERASE 1"/>
    <property type="match status" value="1"/>
</dbReference>
<accession>A0A1M5WTW9</accession>
<sequence>MCCTAILNVFLCVMKQTFLLIACILFSFEAYNQTYRLIAHRGGVVDSVHAENSLPALEAAVKQGYWMTEIDLRLTKDGVFILQHDRSFKDHFGVDKPATAMTWEEIRKLKHHQTGSGVITLEEALRTCRGKMQVMIDNKIAGNDTVMFSQVIRLLKKYNLLEQALMIGTDESTPYFTGKIKLSCTRQQLEDNKKKAGFKPGHYYLFGGTDSMTAEDVAWAAREGIMVVAAVNRFHYRDVKNPDEAVAADVETLKSWGVRYFQIDSEFSRYFRK</sequence>
<name>A0A1M5WTW9_9BACT</name>
<dbReference type="InterPro" id="IPR017946">
    <property type="entry name" value="PLC-like_Pdiesterase_TIM-brl"/>
</dbReference>
<evidence type="ECO:0000259" key="2">
    <source>
        <dbReference type="PROSITE" id="PS51704"/>
    </source>
</evidence>